<keyword evidence="1" id="KW-0614">Plasmid</keyword>
<reference evidence="1" key="1">
    <citation type="submission" date="2018-11" db="EMBL/GenBank/DDBJ databases">
        <title>Complete sequence of plasmid pHNBS12.</title>
        <authorList>
            <person name="Liu J.H."/>
            <person name="Huang X.Y."/>
            <person name="Lv L.C."/>
        </authorList>
    </citation>
    <scope>NUCLEOTIDE SEQUENCE</scope>
    <source>
        <strain evidence="1">6BS12CTX</strain>
        <plasmid evidence="1">pHNBS12</plasmid>
    </source>
</reference>
<protein>
    <submittedName>
        <fullName evidence="1">Uncharacterized protein</fullName>
    </submittedName>
</protein>
<evidence type="ECO:0000313" key="1">
    <source>
        <dbReference type="EMBL" id="AZZ88145.1"/>
    </source>
</evidence>
<sequence>MLSFTGRQQRSEATVAWTRTAKNHPADQPLPDCGHYRPGFYPDMIAVAVNCIIWQMKPGKAFVHVSGLLSAAFSDLNGHAPRSPLMLNSLQRTFTASAEMMIALDSMIKQGENLLSDLKMDFSTYEQKIRNKVYLYKPLRSKYLTEMEKAFQRINEEWNLMVSCKDKLLSDGKHVRTLFVIRES</sequence>
<proteinExistence type="predicted"/>
<dbReference type="EMBL" id="MK167987">
    <property type="protein sequence ID" value="AZZ88145.1"/>
    <property type="molecule type" value="Genomic_DNA"/>
</dbReference>
<geneLocation type="plasmid" evidence="1">
    <name>pHNBS12</name>
</geneLocation>
<name>A0A3S5I3V9_KLEPN</name>
<organism evidence="1">
    <name type="scientific">Klebsiella pneumoniae</name>
    <dbReference type="NCBI Taxonomy" id="573"/>
    <lineage>
        <taxon>Bacteria</taxon>
        <taxon>Pseudomonadati</taxon>
        <taxon>Pseudomonadota</taxon>
        <taxon>Gammaproteobacteria</taxon>
        <taxon>Enterobacterales</taxon>
        <taxon>Enterobacteriaceae</taxon>
        <taxon>Klebsiella/Raoultella group</taxon>
        <taxon>Klebsiella</taxon>
        <taxon>Klebsiella pneumoniae complex</taxon>
    </lineage>
</organism>
<dbReference type="RefSeq" id="WP_223852548.1">
    <property type="nucleotide sequence ID" value="NZ_JAKESX010000009.1"/>
</dbReference>
<accession>A0A3S5I3V9</accession>
<dbReference type="AlphaFoldDB" id="A0A3S5I3V9"/>